<feature type="compositionally biased region" description="Pro residues" evidence="1">
    <location>
        <begin position="200"/>
        <end position="216"/>
    </location>
</feature>
<dbReference type="Proteomes" id="UP001212841">
    <property type="component" value="Unassembled WGS sequence"/>
</dbReference>
<feature type="transmembrane region" description="Helical" evidence="2">
    <location>
        <begin position="52"/>
        <end position="70"/>
    </location>
</feature>
<evidence type="ECO:0000313" key="4">
    <source>
        <dbReference type="Proteomes" id="UP001212841"/>
    </source>
</evidence>
<accession>A0AAD5S8D3</accession>
<feature type="region of interest" description="Disordered" evidence="1">
    <location>
        <begin position="145"/>
        <end position="269"/>
    </location>
</feature>
<dbReference type="EMBL" id="JADGJD010002278">
    <property type="protein sequence ID" value="KAJ3033506.1"/>
    <property type="molecule type" value="Genomic_DNA"/>
</dbReference>
<evidence type="ECO:0000256" key="1">
    <source>
        <dbReference type="SAM" id="MobiDB-lite"/>
    </source>
</evidence>
<protein>
    <submittedName>
        <fullName evidence="3">Uncharacterized protein</fullName>
    </submittedName>
</protein>
<comment type="caution">
    <text evidence="3">The sequence shown here is derived from an EMBL/GenBank/DDBJ whole genome shotgun (WGS) entry which is preliminary data.</text>
</comment>
<dbReference type="AlphaFoldDB" id="A0AAD5S8D3"/>
<feature type="compositionally biased region" description="Basic and acidic residues" evidence="1">
    <location>
        <begin position="258"/>
        <end position="269"/>
    </location>
</feature>
<sequence length="269" mass="29495">MSDEASRTPLPFELPVQAGQENTWWGRTALRLNAYRATPEEQRIVRENSRKVFWGGIVGTAVPGYFAIRLGRRYRWSTIRRAVAFGAAASFGGYVGTIMAAASAARAIMSMPNSQLVNIFKQAINEAAVEQGMAPKYEITPLETFGDAQSPTSIPAEDKPWEPVTQPAPTSNQNSSYPTPPASPTPESDPWAALRRGSPRPSPPSAQSQTPPPPSESNPWSLGSTPSTGARTRPYEENNPWSKNKDEEGRMWGPDADPWAKEEDPWKAK</sequence>
<feature type="transmembrane region" description="Helical" evidence="2">
    <location>
        <begin position="82"/>
        <end position="105"/>
    </location>
</feature>
<keyword evidence="4" id="KW-1185">Reference proteome</keyword>
<reference evidence="3" key="1">
    <citation type="submission" date="2020-05" db="EMBL/GenBank/DDBJ databases">
        <title>Phylogenomic resolution of chytrid fungi.</title>
        <authorList>
            <person name="Stajich J.E."/>
            <person name="Amses K."/>
            <person name="Simmons R."/>
            <person name="Seto K."/>
            <person name="Myers J."/>
            <person name="Bonds A."/>
            <person name="Quandt C.A."/>
            <person name="Barry K."/>
            <person name="Liu P."/>
            <person name="Grigoriev I."/>
            <person name="Longcore J.E."/>
            <person name="James T.Y."/>
        </authorList>
    </citation>
    <scope>NUCLEOTIDE SEQUENCE</scope>
    <source>
        <strain evidence="3">JEL0318</strain>
    </source>
</reference>
<evidence type="ECO:0000313" key="3">
    <source>
        <dbReference type="EMBL" id="KAJ3033506.1"/>
    </source>
</evidence>
<evidence type="ECO:0000256" key="2">
    <source>
        <dbReference type="SAM" id="Phobius"/>
    </source>
</evidence>
<keyword evidence="2" id="KW-0812">Transmembrane</keyword>
<proteinExistence type="predicted"/>
<organism evidence="3 4">
    <name type="scientific">Rhizophlyctis rosea</name>
    <dbReference type="NCBI Taxonomy" id="64517"/>
    <lineage>
        <taxon>Eukaryota</taxon>
        <taxon>Fungi</taxon>
        <taxon>Fungi incertae sedis</taxon>
        <taxon>Chytridiomycota</taxon>
        <taxon>Chytridiomycota incertae sedis</taxon>
        <taxon>Chytridiomycetes</taxon>
        <taxon>Rhizophlyctidales</taxon>
        <taxon>Rhizophlyctidaceae</taxon>
        <taxon>Rhizophlyctis</taxon>
    </lineage>
</organism>
<keyword evidence="2" id="KW-1133">Transmembrane helix</keyword>
<name>A0AAD5S8D3_9FUNG</name>
<gene>
    <name evidence="3" type="ORF">HK097_004817</name>
</gene>
<keyword evidence="2" id="KW-0472">Membrane</keyword>